<accession>A0AAU3HUW3</accession>
<proteinExistence type="predicted"/>
<evidence type="ECO:0000313" key="1">
    <source>
        <dbReference type="EMBL" id="WTZ06771.1"/>
    </source>
</evidence>
<dbReference type="AlphaFoldDB" id="A0AAU3HUW3"/>
<sequence length="193" mass="21405">MSDNSGKLHLARQTAVAAAQSLHVPLAAPQLRTLSEHSRQRRWVTDEGHLLALALEALSRFQHALRRPNGLIVALWNRSDASPAQAEWWPCWEEDLSDVLATFLLQDIGGSGVIVNREVQLDRPGLAGGRTDIQIEVPAPPGEGHDPVKLVIECKGCWNNTLPTALERQRVDRYLHTPRTAGILLTGYFDCDR</sequence>
<organism evidence="1">
    <name type="scientific">Streptomyces sp. NBC_01393</name>
    <dbReference type="NCBI Taxonomy" id="2903851"/>
    <lineage>
        <taxon>Bacteria</taxon>
        <taxon>Bacillati</taxon>
        <taxon>Actinomycetota</taxon>
        <taxon>Actinomycetes</taxon>
        <taxon>Kitasatosporales</taxon>
        <taxon>Streptomycetaceae</taxon>
        <taxon>Streptomyces</taxon>
    </lineage>
</organism>
<protein>
    <submittedName>
        <fullName evidence="1">Uncharacterized protein</fullName>
    </submittedName>
</protein>
<reference evidence="1" key="1">
    <citation type="submission" date="2022-10" db="EMBL/GenBank/DDBJ databases">
        <title>The complete genomes of actinobacterial strains from the NBC collection.</title>
        <authorList>
            <person name="Joergensen T.S."/>
            <person name="Alvarez Arevalo M."/>
            <person name="Sterndorff E.B."/>
            <person name="Faurdal D."/>
            <person name="Vuksanovic O."/>
            <person name="Mourched A.-S."/>
            <person name="Charusanti P."/>
            <person name="Shaw S."/>
            <person name="Blin K."/>
            <person name="Weber T."/>
        </authorList>
    </citation>
    <scope>NUCLEOTIDE SEQUENCE</scope>
    <source>
        <strain evidence="1">NBC_01393</strain>
    </source>
</reference>
<dbReference type="EMBL" id="CP109546">
    <property type="protein sequence ID" value="WTZ06771.1"/>
    <property type="molecule type" value="Genomic_DNA"/>
</dbReference>
<name>A0AAU3HUW3_9ACTN</name>
<gene>
    <name evidence="1" type="ORF">OG699_01230</name>
</gene>